<dbReference type="RefSeq" id="WP_217747676.1">
    <property type="nucleotide sequence ID" value="NZ_JAHOEB010000032.1"/>
</dbReference>
<keyword evidence="7" id="KW-0408">Iron</keyword>
<sequence>MKLLREQPMTTSKYLVFDIKRFAVHDGEGLRTTIFFKGCPLRCRWCQNPEGLLPQRKPIYLENKCMHCRNCEKHGAGKIVYQDRPVFIEDDLDEIFKHCPTDAIQYDSSYYSLEELVDKVMEDEVFFKYGGGVTVSGGEPFMQQEKLIQLLKELHTRVHTAIETSLYTSLDLVKQAAPYLDQIYCDLKIKDDKAHLEATGVSNTIIKENLAYLLTSEHKDKVIVRTPLIPGYTSDDENIKSIASYLYSLYPKVRYELLNYNPLASAKYDLTEFEYGVKENQKAYSQEQLSHYYQIVSDSGIKNIIKGD</sequence>
<evidence type="ECO:0000256" key="2">
    <source>
        <dbReference type="ARBA" id="ARBA00009777"/>
    </source>
</evidence>
<comment type="similarity">
    <text evidence="2">Belongs to the organic radical-activating enzymes family.</text>
</comment>
<evidence type="ECO:0000313" key="13">
    <source>
        <dbReference type="Proteomes" id="UP001197492"/>
    </source>
</evidence>
<keyword evidence="4" id="KW-0949">S-adenosyl-L-methionine</keyword>
<dbReference type="PIRSF" id="PIRSF000371">
    <property type="entry name" value="PFL_act_enz"/>
    <property type="match status" value="1"/>
</dbReference>
<dbReference type="SFLD" id="SFLDS00029">
    <property type="entry name" value="Radical_SAM"/>
    <property type="match status" value="1"/>
</dbReference>
<dbReference type="InterPro" id="IPR034457">
    <property type="entry name" value="Organic_radical-activating"/>
</dbReference>
<evidence type="ECO:0000256" key="4">
    <source>
        <dbReference type="ARBA" id="ARBA00022691"/>
    </source>
</evidence>
<evidence type="ECO:0000256" key="1">
    <source>
        <dbReference type="ARBA" id="ARBA00001966"/>
    </source>
</evidence>
<dbReference type="Pfam" id="PF13353">
    <property type="entry name" value="Fer4_12"/>
    <property type="match status" value="1"/>
</dbReference>
<accession>A0AAW4MU56</accession>
<evidence type="ECO:0000313" key="10">
    <source>
        <dbReference type="EMBL" id="MBV3382852.1"/>
    </source>
</evidence>
<evidence type="ECO:0000256" key="6">
    <source>
        <dbReference type="ARBA" id="ARBA00023002"/>
    </source>
</evidence>
<feature type="domain" description="Radical SAM core" evidence="9">
    <location>
        <begin position="25"/>
        <end position="302"/>
    </location>
</feature>
<evidence type="ECO:0000313" key="12">
    <source>
        <dbReference type="Proteomes" id="UP001196408"/>
    </source>
</evidence>
<dbReference type="InterPro" id="IPR007197">
    <property type="entry name" value="rSAM"/>
</dbReference>
<dbReference type="EMBL" id="JAHOEL010000033">
    <property type="protein sequence ID" value="MBV3392872.1"/>
    <property type="molecule type" value="Genomic_DNA"/>
</dbReference>
<dbReference type="PROSITE" id="PS51918">
    <property type="entry name" value="RADICAL_SAM"/>
    <property type="match status" value="1"/>
</dbReference>
<gene>
    <name evidence="10" type="ORF">KSV97_06390</name>
    <name evidence="11" type="ORF">KSW06_06340</name>
</gene>
<evidence type="ECO:0000256" key="8">
    <source>
        <dbReference type="ARBA" id="ARBA00023014"/>
    </source>
</evidence>
<comment type="caution">
    <text evidence="10">The sequence shown here is derived from an EMBL/GenBank/DDBJ whole genome shotgun (WGS) entry which is preliminary data.</text>
</comment>
<dbReference type="PANTHER" id="PTHR30352:SF4">
    <property type="entry name" value="PYRUVATE FORMATE-LYASE 2-ACTIVATING ENZYME"/>
    <property type="match status" value="1"/>
</dbReference>
<dbReference type="SFLD" id="SFLDG01066">
    <property type="entry name" value="organic_radical-activating_enz"/>
    <property type="match status" value="1"/>
</dbReference>
<dbReference type="GO" id="GO:0051539">
    <property type="term" value="F:4 iron, 4 sulfur cluster binding"/>
    <property type="evidence" value="ECO:0007669"/>
    <property type="project" value="UniProtKB-KW"/>
</dbReference>
<dbReference type="Proteomes" id="UP001196408">
    <property type="component" value="Unassembled WGS sequence"/>
</dbReference>
<proteinExistence type="inferred from homology"/>
<keyword evidence="3" id="KW-0004">4Fe-4S</keyword>
<dbReference type="NCBIfam" id="TIGR02494">
    <property type="entry name" value="PFLE_PFLC"/>
    <property type="match status" value="1"/>
</dbReference>
<dbReference type="GO" id="GO:0016491">
    <property type="term" value="F:oxidoreductase activity"/>
    <property type="evidence" value="ECO:0007669"/>
    <property type="project" value="UniProtKB-KW"/>
</dbReference>
<dbReference type="GO" id="GO:0046872">
    <property type="term" value="F:metal ion binding"/>
    <property type="evidence" value="ECO:0007669"/>
    <property type="project" value="UniProtKB-KW"/>
</dbReference>
<dbReference type="InterPro" id="IPR040074">
    <property type="entry name" value="BssD/PflA/YjjW"/>
</dbReference>
<reference evidence="10 13" key="1">
    <citation type="submission" date="2021-06" db="EMBL/GenBank/DDBJ databases">
        <title>Collection of gut derived symbiotic bacterial strains cultured from healthy donors.</title>
        <authorList>
            <person name="Lin H."/>
            <person name="Littmann E."/>
            <person name="Pamer E.G."/>
        </authorList>
    </citation>
    <scope>NUCLEOTIDE SEQUENCE</scope>
    <source>
        <strain evidence="11 13">MSK.21.70</strain>
        <strain evidence="10">MSK.21.82</strain>
    </source>
</reference>
<evidence type="ECO:0000313" key="11">
    <source>
        <dbReference type="EMBL" id="MBV3392872.1"/>
    </source>
</evidence>
<dbReference type="SFLD" id="SFLDG01118">
    <property type="entry name" value="activating_enzymes__group_2"/>
    <property type="match status" value="1"/>
</dbReference>
<evidence type="ECO:0000256" key="7">
    <source>
        <dbReference type="ARBA" id="ARBA00023004"/>
    </source>
</evidence>
<keyword evidence="13" id="KW-1185">Reference proteome</keyword>
<dbReference type="PROSITE" id="PS01087">
    <property type="entry name" value="RADICAL_ACTIVATING"/>
    <property type="match status" value="1"/>
</dbReference>
<dbReference type="EMBL" id="JAHOEF010000034">
    <property type="protein sequence ID" value="MBV3382852.1"/>
    <property type="molecule type" value="Genomic_DNA"/>
</dbReference>
<name>A0AAW4MU56_9FIRM</name>
<dbReference type="PANTHER" id="PTHR30352">
    <property type="entry name" value="PYRUVATE FORMATE-LYASE-ACTIVATING ENZYME"/>
    <property type="match status" value="1"/>
</dbReference>
<dbReference type="AlphaFoldDB" id="A0AAW4MU56"/>
<dbReference type="InterPro" id="IPR001989">
    <property type="entry name" value="Radical_activat_CS"/>
</dbReference>
<keyword evidence="8" id="KW-0411">Iron-sulfur</keyword>
<keyword evidence="6" id="KW-0560">Oxidoreductase</keyword>
<dbReference type="CDD" id="cd01335">
    <property type="entry name" value="Radical_SAM"/>
    <property type="match status" value="1"/>
</dbReference>
<dbReference type="Proteomes" id="UP001197492">
    <property type="component" value="Unassembled WGS sequence"/>
</dbReference>
<evidence type="ECO:0000256" key="3">
    <source>
        <dbReference type="ARBA" id="ARBA00022485"/>
    </source>
</evidence>
<evidence type="ECO:0000259" key="9">
    <source>
        <dbReference type="PROSITE" id="PS51918"/>
    </source>
</evidence>
<comment type="cofactor">
    <cofactor evidence="1">
        <name>[4Fe-4S] cluster</name>
        <dbReference type="ChEBI" id="CHEBI:49883"/>
    </cofactor>
</comment>
<protein>
    <submittedName>
        <fullName evidence="10">Glycyl-radical enzyme activating protein</fullName>
    </submittedName>
</protein>
<keyword evidence="5" id="KW-0479">Metal-binding</keyword>
<dbReference type="InterPro" id="IPR012839">
    <property type="entry name" value="Organic_radical_activase"/>
</dbReference>
<organism evidence="10 12">
    <name type="scientific">Catenibacterium mitsuokai</name>
    <dbReference type="NCBI Taxonomy" id="100886"/>
    <lineage>
        <taxon>Bacteria</taxon>
        <taxon>Bacillati</taxon>
        <taxon>Bacillota</taxon>
        <taxon>Erysipelotrichia</taxon>
        <taxon>Erysipelotrichales</taxon>
        <taxon>Coprobacillaceae</taxon>
        <taxon>Catenibacterium</taxon>
    </lineage>
</organism>
<evidence type="ECO:0000256" key="5">
    <source>
        <dbReference type="ARBA" id="ARBA00022723"/>
    </source>
</evidence>